<dbReference type="EMBL" id="JAEDAL010000002">
    <property type="protein sequence ID" value="MBH9552290.1"/>
    <property type="molecule type" value="Genomic_DNA"/>
</dbReference>
<dbReference type="InterPro" id="IPR006311">
    <property type="entry name" value="TAT_signal"/>
</dbReference>
<reference evidence="1" key="1">
    <citation type="submission" date="2020-12" db="EMBL/GenBank/DDBJ databases">
        <title>The genome sequence of Inhella sp. 4Y17.</title>
        <authorList>
            <person name="Liu Y."/>
        </authorList>
    </citation>
    <scope>NUCLEOTIDE SEQUENCE</scope>
    <source>
        <strain evidence="1">4Y10</strain>
    </source>
</reference>
<proteinExistence type="predicted"/>
<protein>
    <submittedName>
        <fullName evidence="1">Uncharacterized protein</fullName>
    </submittedName>
</protein>
<name>A0A931NDJ1_9BURK</name>
<dbReference type="AlphaFoldDB" id="A0A931NDJ1"/>
<evidence type="ECO:0000313" key="2">
    <source>
        <dbReference type="Proteomes" id="UP000620139"/>
    </source>
</evidence>
<sequence>MSLNRRQFCQAAGGLGSLPLAVPGLARPAPPAPVPRPSVWWRDRQGAVELSLPDLTPVRRLAMAGPWRASPTGLWGIDAGRLTQWGLAGTEAQRVPAAPGDRPLSLVCVSATGEQVLTSDGLRLHLWSTTAQRWVAHYPCPAQGVVAAAHPVRRSFVLAPQGVEALWEIYLDPQAEDFYTGTVHDFQFGEGVPTRGHLGLRPMPMPTGLTALAVHPQHFHVLARTRAGEALIVNLDARRPLRPRRAVHAWGLSTWCTWQGQAAWAHLTPTGFEVVGLDDAATWVQCPRPARGLVGQADRELLWRADEDRLQAWPERAGRAPIARAGAQLVTARAVGDLVLVLWRQAEQAWLTCHSASGGPALAETPWTLPAGPPFLHGDEFQGLGVDPGL</sequence>
<comment type="caution">
    <text evidence="1">The sequence shown here is derived from an EMBL/GenBank/DDBJ whole genome shotgun (WGS) entry which is preliminary data.</text>
</comment>
<gene>
    <name evidence="1" type="ORF">I7X43_05430</name>
</gene>
<evidence type="ECO:0000313" key="1">
    <source>
        <dbReference type="EMBL" id="MBH9552290.1"/>
    </source>
</evidence>
<dbReference type="Proteomes" id="UP000620139">
    <property type="component" value="Unassembled WGS sequence"/>
</dbReference>
<keyword evidence="2" id="KW-1185">Reference proteome</keyword>
<dbReference type="PROSITE" id="PS51318">
    <property type="entry name" value="TAT"/>
    <property type="match status" value="1"/>
</dbReference>
<dbReference type="RefSeq" id="WP_198099913.1">
    <property type="nucleotide sequence ID" value="NZ_JAEDAL010000002.1"/>
</dbReference>
<accession>A0A931NDJ1</accession>
<organism evidence="1 2">
    <name type="scientific">Inhella gelatinilytica</name>
    <dbReference type="NCBI Taxonomy" id="2795030"/>
    <lineage>
        <taxon>Bacteria</taxon>
        <taxon>Pseudomonadati</taxon>
        <taxon>Pseudomonadota</taxon>
        <taxon>Betaproteobacteria</taxon>
        <taxon>Burkholderiales</taxon>
        <taxon>Sphaerotilaceae</taxon>
        <taxon>Inhella</taxon>
    </lineage>
</organism>